<gene>
    <name evidence="2" type="ORF">NMOB1V02_LOCUS1221</name>
</gene>
<feature type="compositionally biased region" description="Basic residues" evidence="1">
    <location>
        <begin position="345"/>
        <end position="358"/>
    </location>
</feature>
<dbReference type="Proteomes" id="UP000678499">
    <property type="component" value="Unassembled WGS sequence"/>
</dbReference>
<dbReference type="AlphaFoldDB" id="A0A7R9BDP1"/>
<dbReference type="EMBL" id="OA882156">
    <property type="protein sequence ID" value="CAD7273328.1"/>
    <property type="molecule type" value="Genomic_DNA"/>
</dbReference>
<feature type="compositionally biased region" description="Basic and acidic residues" evidence="1">
    <location>
        <begin position="273"/>
        <end position="285"/>
    </location>
</feature>
<accession>A0A7R9BDP1</accession>
<name>A0A7R9BDP1_9CRUS</name>
<sequence length="608" mass="65957">MSRSIAAKSQNVDVPKAKRLKRDAEELERLYSRFPVVKQEVVCGEAVQEEHVGKERRRRKGPCLKARPVLVYNPVKTECGSEDRSRGVSQFVGPGSSSLTFQKPKINVPVKQDLSKCILTAANLGLLYRRSEKKNGNEDRGRAKTAYEMSQSYAACAVFKALAKDKAQIEFALNERVKFDLRTLVLIRKNTSQKQYAPETPSQTEVQSLERLPYDPDVPSVTPHYCIDEEMEEHAKKRKSSRRIINNNNGGCEGRLLCRLGCVCESLNYSRNGADEAGRNAKDSRQPSVLDLPARVRHTRNARFTLLHGDEQPKRGGSGAAAGQLASSSSQSSNSSSSSSSSSKPRPKRKCRKRRNRKPPAYLSDFIPDERVSVTSLSVASATSAATAAGAATGGGSTKLPGASSRSVASPRKTPIKETNSRKPCAAATVTPKARAAITFADLDTDAMESSVVAVVEKRGFGGGVDAELEKERKARTTEPAAAVTVKTKKPLPMLKPIASVPQPQLNNMRDIGRQLLVQSLALNSKNPGAKMKTASGAGGPGSAAVPWTQIGSSYILDPSKDLRWLRPGDRFKQNPRISSTVVRNGQDPMLHAVTPDATRVVLPSGIY</sequence>
<feature type="compositionally biased region" description="Low complexity" evidence="1">
    <location>
        <begin position="321"/>
        <end position="344"/>
    </location>
</feature>
<reference evidence="2" key="1">
    <citation type="submission" date="2020-11" db="EMBL/GenBank/DDBJ databases">
        <authorList>
            <person name="Tran Van P."/>
        </authorList>
    </citation>
    <scope>NUCLEOTIDE SEQUENCE</scope>
</reference>
<feature type="region of interest" description="Disordered" evidence="1">
    <location>
        <begin position="387"/>
        <end position="424"/>
    </location>
</feature>
<feature type="region of interest" description="Disordered" evidence="1">
    <location>
        <begin position="273"/>
        <end position="364"/>
    </location>
</feature>
<keyword evidence="3" id="KW-1185">Reference proteome</keyword>
<proteinExistence type="predicted"/>
<organism evidence="2">
    <name type="scientific">Notodromas monacha</name>
    <dbReference type="NCBI Taxonomy" id="399045"/>
    <lineage>
        <taxon>Eukaryota</taxon>
        <taxon>Metazoa</taxon>
        <taxon>Ecdysozoa</taxon>
        <taxon>Arthropoda</taxon>
        <taxon>Crustacea</taxon>
        <taxon>Oligostraca</taxon>
        <taxon>Ostracoda</taxon>
        <taxon>Podocopa</taxon>
        <taxon>Podocopida</taxon>
        <taxon>Cypridocopina</taxon>
        <taxon>Cypridoidea</taxon>
        <taxon>Cyprididae</taxon>
        <taxon>Notodromas</taxon>
    </lineage>
</organism>
<dbReference type="EMBL" id="CAJPEX010000119">
    <property type="protein sequence ID" value="CAG0913480.1"/>
    <property type="molecule type" value="Genomic_DNA"/>
</dbReference>
<protein>
    <submittedName>
        <fullName evidence="2">Uncharacterized protein</fullName>
    </submittedName>
</protein>
<evidence type="ECO:0000256" key="1">
    <source>
        <dbReference type="SAM" id="MobiDB-lite"/>
    </source>
</evidence>
<evidence type="ECO:0000313" key="2">
    <source>
        <dbReference type="EMBL" id="CAD7273328.1"/>
    </source>
</evidence>
<evidence type="ECO:0000313" key="3">
    <source>
        <dbReference type="Proteomes" id="UP000678499"/>
    </source>
</evidence>